<dbReference type="Proteomes" id="UP000015729">
    <property type="component" value="Unassembled WGS sequence"/>
</dbReference>
<dbReference type="InterPro" id="IPR011335">
    <property type="entry name" value="Restrct_endonuc-II-like"/>
</dbReference>
<protein>
    <recommendedName>
        <fullName evidence="1">WGR domain-containing protein</fullName>
    </recommendedName>
</protein>
<dbReference type="Pfam" id="PF05406">
    <property type="entry name" value="WGR"/>
    <property type="match status" value="1"/>
</dbReference>
<comment type="caution">
    <text evidence="2">The sequence shown here is derived from an EMBL/GenBank/DDBJ whole genome shotgun (WGS) entry which is preliminary data.</text>
</comment>
<dbReference type="InterPro" id="IPR008893">
    <property type="entry name" value="WGR_domain"/>
</dbReference>
<dbReference type="PANTHER" id="PTHR30634">
    <property type="entry name" value="OUTER MEMBRANE LOLAB LIPOPROTEIN INSERTION APPARATUS"/>
    <property type="match status" value="1"/>
</dbReference>
<dbReference type="SUPFAM" id="SSF142921">
    <property type="entry name" value="WGR domain-like"/>
    <property type="match status" value="1"/>
</dbReference>
<evidence type="ECO:0000313" key="3">
    <source>
        <dbReference type="Proteomes" id="UP000015729"/>
    </source>
</evidence>
<dbReference type="InterPro" id="IPR036930">
    <property type="entry name" value="WGR_dom_sf"/>
</dbReference>
<evidence type="ECO:0000313" key="2">
    <source>
        <dbReference type="EMBL" id="EPN31597.1"/>
    </source>
</evidence>
<name>S6SQR8_PSESF</name>
<sequence length="224" mass="24772">ILANLNPGAKQSFAITLPKDSLRTALAAALRKRGHEVQEYVGRSQFRCDLAIAEANGEHFSLGILLDGDASATANVRERYIFRPTVLRSFGWKIIDVLSHDWLNDSEEVLNRIEALLQQGEDTPELPPATDDNIEVEQPNASPLIEDSVVAGSTQLREFTFGEGNSNKFWRIGAAESDVTVNFGRIGTQGQTMTKTMDSPEQAAREVEKLIAEKLRKGYQEQDA</sequence>
<dbReference type="PANTHER" id="PTHR30634:SF13">
    <property type="entry name" value="PROTEIN YEHF"/>
    <property type="match status" value="1"/>
</dbReference>
<organism evidence="2 3">
    <name type="scientific">Pseudomonas syringae pv. actinidiae ICMP 18807</name>
    <dbReference type="NCBI Taxonomy" id="1194404"/>
    <lineage>
        <taxon>Bacteria</taxon>
        <taxon>Pseudomonadati</taxon>
        <taxon>Pseudomonadota</taxon>
        <taxon>Gammaproteobacteria</taxon>
        <taxon>Pseudomonadales</taxon>
        <taxon>Pseudomonadaceae</taxon>
        <taxon>Pseudomonas</taxon>
        <taxon>Pseudomonas syringae</taxon>
    </lineage>
</organism>
<dbReference type="InterPro" id="IPR050458">
    <property type="entry name" value="LolB"/>
</dbReference>
<dbReference type="AlphaFoldDB" id="S6SQR8"/>
<dbReference type="PROSITE" id="PS51977">
    <property type="entry name" value="WGR"/>
    <property type="match status" value="1"/>
</dbReference>
<proteinExistence type="predicted"/>
<evidence type="ECO:0000259" key="1">
    <source>
        <dbReference type="PROSITE" id="PS51977"/>
    </source>
</evidence>
<dbReference type="PATRIC" id="fig|1194404.4.peg.7749"/>
<dbReference type="InterPro" id="IPR049809">
    <property type="entry name" value="YehF/YfeS-like_WGR"/>
</dbReference>
<feature type="domain" description="WGR" evidence="1">
    <location>
        <begin position="140"/>
        <end position="224"/>
    </location>
</feature>
<dbReference type="CDD" id="cd07996">
    <property type="entry name" value="WGR_MMR_like"/>
    <property type="match status" value="1"/>
</dbReference>
<dbReference type="Gene3D" id="2.20.140.10">
    <property type="entry name" value="WGR domain"/>
    <property type="match status" value="1"/>
</dbReference>
<dbReference type="Pfam" id="PF18741">
    <property type="entry name" value="MTES_1575"/>
    <property type="match status" value="1"/>
</dbReference>
<feature type="non-terminal residue" evidence="2">
    <location>
        <position position="1"/>
    </location>
</feature>
<reference evidence="2 3" key="1">
    <citation type="journal article" date="2013" name="PLoS Pathog.">
        <title>Genomic analysis of the Kiwifruit pathogen Pseudomonas syringae pv. actinidiae provides insight into the origins of an emergent plant disease.</title>
        <authorList>
            <person name="McCann H.C."/>
            <person name="Rikkerink E.H."/>
            <person name="Bertels F."/>
            <person name="Fiers M."/>
            <person name="Lu A."/>
            <person name="Rees-George J."/>
            <person name="Andersen M.T."/>
            <person name="Gleave A.P."/>
            <person name="Haubold B."/>
            <person name="Wohlers M.W."/>
            <person name="Guttman D.S."/>
            <person name="Wang P.W."/>
            <person name="Straub C."/>
            <person name="Vanneste J.L."/>
            <person name="Rainey P.B."/>
            <person name="Templeton M.D."/>
        </authorList>
    </citation>
    <scope>NUCLEOTIDE SEQUENCE [LARGE SCALE GENOMIC DNA]</scope>
    <source>
        <strain evidence="2 3">ICMP 18807</strain>
    </source>
</reference>
<dbReference type="InterPro" id="IPR049468">
    <property type="entry name" value="Restrct_endonuc-II-like_dom"/>
</dbReference>
<dbReference type="SMART" id="SM00773">
    <property type="entry name" value="WGR"/>
    <property type="match status" value="1"/>
</dbReference>
<gene>
    <name evidence="2" type="ORF">A244_37728</name>
</gene>
<dbReference type="Gene3D" id="3.40.960.10">
    <property type="entry name" value="VSR Endonuclease"/>
    <property type="match status" value="1"/>
</dbReference>
<accession>S6SQR8</accession>
<dbReference type="EMBL" id="AOKG01002564">
    <property type="protein sequence ID" value="EPN31597.1"/>
    <property type="molecule type" value="Genomic_DNA"/>
</dbReference>
<dbReference type="SUPFAM" id="SSF52980">
    <property type="entry name" value="Restriction endonuclease-like"/>
    <property type="match status" value="1"/>
</dbReference>